<dbReference type="AlphaFoldDB" id="A0A9P3B6H3"/>
<gene>
    <name evidence="1" type="ORF">Asppvi_004465</name>
</gene>
<protein>
    <submittedName>
        <fullName evidence="1">Uncharacterized protein</fullName>
    </submittedName>
</protein>
<accession>A0A9P3B6H3</accession>
<sequence length="436" mass="48921">MLNIAYSLTPSLVGDRLSCEKIALSPSRETYTKTEPRHVQRTLAVIKQVCGGFGTGYCDSWVMAEENIITIMANAAAAHQSHHPMVPISKKRADIHNAAAEMVALMRDAVSDAVEFHLSRISSHLFAASVKLTWHPLKNNCQTFCNLLLQAKHFNTVHPPFVTSGNQLPGFGDLESPYLHSFASSTHFPLFAEQKDLDKALRHSDVGAYMSSFHNTADLVSFAFGRKIIFDFRTPHFEDPVLCKQCVSCDHKLPQSSAFEELADLIRLSDHVLDDPFGAVTLLACHLDRPRPLYVDKKGWAWHGSESQRRRRWAENRIHVLAALNVFLSFTKSVFIASYLLVQGKPKEEVRFRVADSNVAGRAVYKTAREDCLDWSDDWEMQPVRLPSGSVRRRLQATLVWAMSSGSAGRATWRQCPCRYCGMNDDQLDEICGRGG</sequence>
<dbReference type="RefSeq" id="XP_043156353.1">
    <property type="nucleotide sequence ID" value="XM_043300418.1"/>
</dbReference>
<proteinExistence type="predicted"/>
<comment type="caution">
    <text evidence="1">The sequence shown here is derived from an EMBL/GenBank/DDBJ whole genome shotgun (WGS) entry which is preliminary data.</text>
</comment>
<dbReference type="OrthoDB" id="4455544at2759"/>
<evidence type="ECO:0000313" key="2">
    <source>
        <dbReference type="Proteomes" id="UP001043456"/>
    </source>
</evidence>
<evidence type="ECO:0000313" key="1">
    <source>
        <dbReference type="EMBL" id="GIJ85606.1"/>
    </source>
</evidence>
<keyword evidence="2" id="KW-1185">Reference proteome</keyword>
<dbReference type="GeneID" id="67003077"/>
<dbReference type="EMBL" id="BHVY01000003">
    <property type="protein sequence ID" value="GIJ85606.1"/>
    <property type="molecule type" value="Genomic_DNA"/>
</dbReference>
<reference evidence="1 2" key="1">
    <citation type="submission" date="2018-10" db="EMBL/GenBank/DDBJ databases">
        <title>Pan-genome distribution and transcriptional activeness of fungal secondary metabolism genes in Aspergillus section Fumigati.</title>
        <authorList>
            <person name="Takahashi H."/>
            <person name="Umemura M."/>
            <person name="Ninomiya A."/>
            <person name="Kusuya Y."/>
            <person name="Urayama S."/>
            <person name="Shimizu M."/>
            <person name="Watanabe A."/>
            <person name="Kamei K."/>
            <person name="Yaguchi T."/>
            <person name="Hagiwara D."/>
        </authorList>
    </citation>
    <scope>NUCLEOTIDE SEQUENCE [LARGE SCALE GENOMIC DNA]</scope>
    <source>
        <strain evidence="1 2">IFM 55266</strain>
    </source>
</reference>
<name>A0A9P3B6H3_9EURO</name>
<dbReference type="Proteomes" id="UP001043456">
    <property type="component" value="Unassembled WGS sequence"/>
</dbReference>
<organism evidence="1 2">
    <name type="scientific">Aspergillus pseudoviridinutans</name>
    <dbReference type="NCBI Taxonomy" id="1517512"/>
    <lineage>
        <taxon>Eukaryota</taxon>
        <taxon>Fungi</taxon>
        <taxon>Dikarya</taxon>
        <taxon>Ascomycota</taxon>
        <taxon>Pezizomycotina</taxon>
        <taxon>Eurotiomycetes</taxon>
        <taxon>Eurotiomycetidae</taxon>
        <taxon>Eurotiales</taxon>
        <taxon>Aspergillaceae</taxon>
        <taxon>Aspergillus</taxon>
        <taxon>Aspergillus subgen. Fumigati</taxon>
    </lineage>
</organism>